<dbReference type="EMBL" id="JAFVMF010000009">
    <property type="protein sequence ID" value="MBO1359979.1"/>
    <property type="molecule type" value="Genomic_DNA"/>
</dbReference>
<reference evidence="8 9" key="1">
    <citation type="submission" date="2021-03" db="EMBL/GenBank/DDBJ databases">
        <title>The complete genome sequence of Acetobacter sacchari TBRC 11175.</title>
        <authorList>
            <person name="Charoenyingcharoen P."/>
            <person name="Yukphan P."/>
        </authorList>
    </citation>
    <scope>NUCLEOTIDE SEQUENCE [LARGE SCALE GENOMIC DNA]</scope>
    <source>
        <strain evidence="8 9">TBRC 11175</strain>
    </source>
</reference>
<name>A0ABS3LVP3_9PROT</name>
<keyword evidence="2" id="KW-0349">Heme</keyword>
<evidence type="ECO:0000256" key="2">
    <source>
        <dbReference type="ARBA" id="ARBA00022617"/>
    </source>
</evidence>
<evidence type="ECO:0000256" key="1">
    <source>
        <dbReference type="ARBA" id="ARBA00022485"/>
    </source>
</evidence>
<accession>A0ABS3LVP3</accession>
<keyword evidence="4 8" id="KW-0560">Oxidoreductase</keyword>
<dbReference type="SUPFAM" id="SSF55124">
    <property type="entry name" value="Nitrite/Sulfite reductase N-terminal domain-like"/>
    <property type="match status" value="1"/>
</dbReference>
<sequence>MGHAPQRHRRQPAGFAVTTPPRPLVKGWCPGALRPMRSGDGMLVRIRPPCGRLTQAQAAGVALLSTRYGNGLLDLSTRANLQLRGVSEEGWPRLLDGLAELGLLDPTPEAEARRSLVVAPFWRDGDGTMELASRLSDALRDEEGLSLPGKFGFAMDAGEQPVLRNVSADIRIERNESGALLCRADGASHGARVTAATMADAALALARWFVASGGAVRMAAHIASGATPPPMFSEVAAARECPATRPAPGPVAAGFMVALTFGQMEAATLSALADTAPLRVTPWRMVLLEGVTTAPEIDGVITCADDLLLRVVACVGAPGCAQALQPTRPLARALAPQIPLGETLHVSGCAKGCAHPAAASVTLVAQTGGFGLVRNGDASSPVERSLTSRQLQAAPETLTRGADAIFL</sequence>
<evidence type="ECO:0000259" key="7">
    <source>
        <dbReference type="Pfam" id="PF03460"/>
    </source>
</evidence>
<proteinExistence type="predicted"/>
<evidence type="ECO:0000256" key="3">
    <source>
        <dbReference type="ARBA" id="ARBA00022723"/>
    </source>
</evidence>
<organism evidence="8 9">
    <name type="scientific">Acetobacter sacchari</name>
    <dbReference type="NCBI Taxonomy" id="2661687"/>
    <lineage>
        <taxon>Bacteria</taxon>
        <taxon>Pseudomonadati</taxon>
        <taxon>Pseudomonadota</taxon>
        <taxon>Alphaproteobacteria</taxon>
        <taxon>Acetobacterales</taxon>
        <taxon>Acetobacteraceae</taxon>
        <taxon>Acetobacter</taxon>
    </lineage>
</organism>
<dbReference type="InterPro" id="IPR005117">
    <property type="entry name" value="NiRdtase/SiRdtase_haem-b_fer"/>
</dbReference>
<keyword evidence="3" id="KW-0479">Metal-binding</keyword>
<dbReference type="InterPro" id="IPR051329">
    <property type="entry name" value="NIR_SIR_4Fe-4S"/>
</dbReference>
<evidence type="ECO:0000313" key="8">
    <source>
        <dbReference type="EMBL" id="MBO1359979.1"/>
    </source>
</evidence>
<evidence type="ECO:0000256" key="4">
    <source>
        <dbReference type="ARBA" id="ARBA00023002"/>
    </source>
</evidence>
<dbReference type="EC" id="1.14.13.83" evidence="8"/>
<dbReference type="Proteomes" id="UP000664771">
    <property type="component" value="Unassembled WGS sequence"/>
</dbReference>
<dbReference type="GO" id="GO:0043818">
    <property type="term" value="F:precorrin-3B synthase activity"/>
    <property type="evidence" value="ECO:0007669"/>
    <property type="project" value="UniProtKB-EC"/>
</dbReference>
<protein>
    <submittedName>
        <fullName evidence="8">Precorrin-3B synthase</fullName>
        <ecNumber evidence="8">1.14.13.83</ecNumber>
    </submittedName>
</protein>
<feature type="domain" description="Nitrite/Sulfite reductase ferredoxin-like" evidence="7">
    <location>
        <begin position="34"/>
        <end position="100"/>
    </location>
</feature>
<keyword evidence="1" id="KW-0004">4Fe-4S</keyword>
<dbReference type="NCBIfam" id="TIGR02435">
    <property type="entry name" value="CobG"/>
    <property type="match status" value="1"/>
</dbReference>
<evidence type="ECO:0000256" key="6">
    <source>
        <dbReference type="ARBA" id="ARBA00023014"/>
    </source>
</evidence>
<keyword evidence="6" id="KW-0411">Iron-sulfur</keyword>
<keyword evidence="9" id="KW-1185">Reference proteome</keyword>
<dbReference type="InterPro" id="IPR045854">
    <property type="entry name" value="NO2/SO3_Rdtase_4Fe4S_sf"/>
</dbReference>
<dbReference type="InterPro" id="IPR012798">
    <property type="entry name" value="Cbl_synth_CobG-like"/>
</dbReference>
<evidence type="ECO:0000313" key="9">
    <source>
        <dbReference type="Proteomes" id="UP000664771"/>
    </source>
</evidence>
<dbReference type="InterPro" id="IPR036136">
    <property type="entry name" value="Nit/Sulf_reduc_fer-like_dom_sf"/>
</dbReference>
<comment type="caution">
    <text evidence="8">The sequence shown here is derived from an EMBL/GenBank/DDBJ whole genome shotgun (WGS) entry which is preliminary data.</text>
</comment>
<evidence type="ECO:0000256" key="5">
    <source>
        <dbReference type="ARBA" id="ARBA00023004"/>
    </source>
</evidence>
<dbReference type="PANTHER" id="PTHR32439">
    <property type="entry name" value="FERREDOXIN--NITRITE REDUCTASE, CHLOROPLASTIC"/>
    <property type="match status" value="1"/>
</dbReference>
<gene>
    <name evidence="8" type="primary">cobG</name>
    <name evidence="8" type="ORF">J2D73_09245</name>
</gene>
<dbReference type="Gene3D" id="3.30.413.10">
    <property type="entry name" value="Sulfite Reductase Hemoprotein, domain 1"/>
    <property type="match status" value="2"/>
</dbReference>
<keyword evidence="5" id="KW-0408">Iron</keyword>
<dbReference type="SUPFAM" id="SSF56014">
    <property type="entry name" value="Nitrite and sulphite reductase 4Fe-4S domain-like"/>
    <property type="match status" value="1"/>
</dbReference>
<dbReference type="Gene3D" id="3.90.480.10">
    <property type="entry name" value="Sulfite Reductase Hemoprotein,Domain 2"/>
    <property type="match status" value="1"/>
</dbReference>
<dbReference type="Pfam" id="PF03460">
    <property type="entry name" value="NIR_SIR_ferr"/>
    <property type="match status" value="1"/>
</dbReference>
<dbReference type="PANTHER" id="PTHR32439:SF9">
    <property type="entry name" value="BLR3264 PROTEIN"/>
    <property type="match status" value="1"/>
</dbReference>